<organism evidence="4 5">
    <name type="scientific">Rotaria socialis</name>
    <dbReference type="NCBI Taxonomy" id="392032"/>
    <lineage>
        <taxon>Eukaryota</taxon>
        <taxon>Metazoa</taxon>
        <taxon>Spiralia</taxon>
        <taxon>Gnathifera</taxon>
        <taxon>Rotifera</taxon>
        <taxon>Eurotatoria</taxon>
        <taxon>Bdelloidea</taxon>
        <taxon>Philodinida</taxon>
        <taxon>Philodinidae</taxon>
        <taxon>Rotaria</taxon>
    </lineage>
</organism>
<gene>
    <name evidence="4" type="ORF">UJA718_LOCUS11429</name>
</gene>
<evidence type="ECO:0000256" key="3">
    <source>
        <dbReference type="PROSITE-ProRule" id="PRU00339"/>
    </source>
</evidence>
<reference evidence="4" key="1">
    <citation type="submission" date="2021-02" db="EMBL/GenBank/DDBJ databases">
        <authorList>
            <person name="Nowell W R."/>
        </authorList>
    </citation>
    <scope>NUCLEOTIDE SEQUENCE</scope>
</reference>
<dbReference type="InterPro" id="IPR011990">
    <property type="entry name" value="TPR-like_helical_dom_sf"/>
</dbReference>
<dbReference type="PROSITE" id="PS51996">
    <property type="entry name" value="TR_MART"/>
    <property type="match status" value="1"/>
</dbReference>
<proteinExistence type="predicted"/>
<dbReference type="AlphaFoldDB" id="A0A820GL18"/>
<dbReference type="Pfam" id="PF13181">
    <property type="entry name" value="TPR_8"/>
    <property type="match status" value="1"/>
</dbReference>
<dbReference type="SUPFAM" id="SSF48452">
    <property type="entry name" value="TPR-like"/>
    <property type="match status" value="5"/>
</dbReference>
<evidence type="ECO:0000256" key="1">
    <source>
        <dbReference type="ARBA" id="ARBA00022737"/>
    </source>
</evidence>
<dbReference type="Gene3D" id="3.90.176.10">
    <property type="entry name" value="Toxin ADP-ribosyltransferase, Chain A, domain 1"/>
    <property type="match status" value="1"/>
</dbReference>
<protein>
    <submittedName>
        <fullName evidence="4">Uncharacterized protein</fullName>
    </submittedName>
</protein>
<keyword evidence="2 3" id="KW-0802">TPR repeat</keyword>
<feature type="repeat" description="TPR" evidence="3">
    <location>
        <begin position="961"/>
        <end position="994"/>
    </location>
</feature>
<evidence type="ECO:0000256" key="2">
    <source>
        <dbReference type="ARBA" id="ARBA00022803"/>
    </source>
</evidence>
<dbReference type="Pfam" id="PF13424">
    <property type="entry name" value="TPR_12"/>
    <property type="match status" value="2"/>
</dbReference>
<keyword evidence="1" id="KW-0677">Repeat</keyword>
<keyword evidence="5" id="KW-1185">Reference proteome</keyword>
<dbReference type="InterPro" id="IPR019734">
    <property type="entry name" value="TPR_rpt"/>
</dbReference>
<dbReference type="EMBL" id="CAJOBP010001402">
    <property type="protein sequence ID" value="CAF4281698.1"/>
    <property type="molecule type" value="Genomic_DNA"/>
</dbReference>
<dbReference type="SMART" id="SM00028">
    <property type="entry name" value="TPR"/>
    <property type="match status" value="12"/>
</dbReference>
<name>A0A820GL18_9BILA</name>
<dbReference type="SUPFAM" id="SSF56399">
    <property type="entry name" value="ADP-ribosylation"/>
    <property type="match status" value="1"/>
</dbReference>
<dbReference type="PANTHER" id="PTHR45641:SF1">
    <property type="entry name" value="AAA+ ATPASE DOMAIN-CONTAINING PROTEIN"/>
    <property type="match status" value="1"/>
</dbReference>
<feature type="repeat" description="TPR" evidence="3">
    <location>
        <begin position="793"/>
        <end position="826"/>
    </location>
</feature>
<sequence length="1215" mass="140924">MALRGTQKDYSNMFDENMQNIRIIWLDRTFCYVDASQRTKLRLHHITSLLKTFAEVKECFDYIRYMFDDVQYIFLIISVDAFENVDSVIEEATQLMQITFLYLITSENNNKILSKEKIRAVCNNENRLLVKLTEDVALCNSTNFKFNISIASRSTKDLTRQSAKFMWYQYLVEILVAVPEISKAKDDLLEFCRSNYAENRTELDKILEFEKTYNSEFAIKWYTRDSFLYRLINKVLRQEDVDDMYKIRLILSDIHTQLVELHGDFLSRLLELNFFPYCLTTYRGQFMSARELDQLKGNIGRFISTNSFLSTTSDRDLSLIFSGQGQQRPQLESTLFEITIETNACETAFADIGHISWMQSENEILITLGAIFHIDSVNEDDNVWIIKLTLCNQKSEGIEQLTDYFPDIKDDAPDLFTFVKFLSSTGDYVRATEVCRRLISSTSPTDTRMPMLWNLLAKCLCYQGYQNLPEIMNYYNQGLELIPTEASSYPMHIDMLIRVADSLVNKLKYKEVMPIVNQIETLIKQDIEERGFQNEHIMQIGHVTMIAGMVCDIIGDYSNACEHFQFVENLYFKYLPVEYERLGDILFHKSLAQSGSKGDTIESLEAMQQALKLHIASLPPNHPAIAADYNIIAWIYLRHYDIANAQKALEKSIEVQLNAAFQSPIHLGNTYMGLGSLLPGDDGMSYLDKAHELFKLHLLPNDRQFIQLYISMAENRMEKNEIEQARVYLTGALKIELQPNQPKQGKGLAAIYVLFGVSYLYEENYKTAIDYLQKSINLIKGLDPHARMDVLLAYNFLKLANVYQQQNDLELALSYYKQSLDIYYQVPLISKLRLARLHNHIATVLVLQESFEEAFAHFQKTLEYQLQSLSFESEQLLSTYTNLGMVSKFLKDDFHFLEYYQKALDLIYLTNSDGILEAYFIHNEIGTFWELKGEYTYALESYELALKVNRQFFSENHPSFITNYNTLALIYSEIGEYEKAIEYFQKAFALDEQKECSVPILLNIGMVYLDMEQCEKAEVYFEEVLYLTVQSAYAQDENKTNQLLYITALDCLARTKGRQKHYEEAQKLCKTAFILRSDDLLAKAVSFVTFGSLLNDQGDFDGAVVFFHRAEMTLKTLDANHPALAKIYAFRTGSTYYNKKEFGKALSYYEMALDLTVAVAPGNKRQIKQTKYGIDRIMDHILEANQSIQLTYYEKPKTFMGGFKWNIICFFKTRH</sequence>
<feature type="repeat" description="TPR" evidence="3">
    <location>
        <begin position="749"/>
        <end position="782"/>
    </location>
</feature>
<comment type="caution">
    <text evidence="4">The sequence shown here is derived from an EMBL/GenBank/DDBJ whole genome shotgun (WGS) entry which is preliminary data.</text>
</comment>
<dbReference type="PANTHER" id="PTHR45641">
    <property type="entry name" value="TETRATRICOPEPTIDE REPEAT PROTEIN (AFU_ORTHOLOGUE AFUA_6G03870)"/>
    <property type="match status" value="1"/>
</dbReference>
<dbReference type="Proteomes" id="UP000663873">
    <property type="component" value="Unassembled WGS sequence"/>
</dbReference>
<evidence type="ECO:0000313" key="4">
    <source>
        <dbReference type="EMBL" id="CAF4281698.1"/>
    </source>
</evidence>
<accession>A0A820GL18</accession>
<dbReference type="Gene3D" id="1.25.40.10">
    <property type="entry name" value="Tetratricopeptide repeat domain"/>
    <property type="match status" value="5"/>
</dbReference>
<dbReference type="PROSITE" id="PS50293">
    <property type="entry name" value="TPR_REGION"/>
    <property type="match status" value="1"/>
</dbReference>
<evidence type="ECO:0000313" key="5">
    <source>
        <dbReference type="Proteomes" id="UP000663873"/>
    </source>
</evidence>
<dbReference type="PROSITE" id="PS50005">
    <property type="entry name" value="TPR"/>
    <property type="match status" value="3"/>
</dbReference>